<organism evidence="3 4">
    <name type="scientific">Friedmanniomyces endolithicus</name>
    <dbReference type="NCBI Taxonomy" id="329885"/>
    <lineage>
        <taxon>Eukaryota</taxon>
        <taxon>Fungi</taxon>
        <taxon>Dikarya</taxon>
        <taxon>Ascomycota</taxon>
        <taxon>Pezizomycotina</taxon>
        <taxon>Dothideomycetes</taxon>
        <taxon>Dothideomycetidae</taxon>
        <taxon>Mycosphaerellales</taxon>
        <taxon>Teratosphaeriaceae</taxon>
        <taxon>Friedmanniomyces</taxon>
    </lineage>
</organism>
<evidence type="ECO:0000256" key="1">
    <source>
        <dbReference type="SAM" id="MobiDB-lite"/>
    </source>
</evidence>
<dbReference type="CDD" id="cd10540">
    <property type="entry name" value="SET_SpSet7-like"/>
    <property type="match status" value="1"/>
</dbReference>
<proteinExistence type="predicted"/>
<dbReference type="Pfam" id="PF00856">
    <property type="entry name" value="SET"/>
    <property type="match status" value="1"/>
</dbReference>
<dbReference type="Gene3D" id="2.170.270.10">
    <property type="entry name" value="SET domain"/>
    <property type="match status" value="1"/>
</dbReference>
<feature type="region of interest" description="Disordered" evidence="1">
    <location>
        <begin position="154"/>
        <end position="183"/>
    </location>
</feature>
<accession>A0AAN6G3Q3</accession>
<dbReference type="InterPro" id="IPR046341">
    <property type="entry name" value="SET_dom_sf"/>
</dbReference>
<reference evidence="3" key="1">
    <citation type="submission" date="2021-12" db="EMBL/GenBank/DDBJ databases">
        <title>Black yeast isolated from Biological Soil Crust.</title>
        <authorList>
            <person name="Kurbessoian T."/>
        </authorList>
    </citation>
    <scope>NUCLEOTIDE SEQUENCE</scope>
    <source>
        <strain evidence="3">CCFEE 5208</strain>
    </source>
</reference>
<evidence type="ECO:0000313" key="3">
    <source>
        <dbReference type="EMBL" id="KAK0328328.1"/>
    </source>
</evidence>
<name>A0AAN6G3Q3_9PEZI</name>
<feature type="compositionally biased region" description="Acidic residues" evidence="1">
    <location>
        <begin position="154"/>
        <end position="167"/>
    </location>
</feature>
<evidence type="ECO:0000313" key="4">
    <source>
        <dbReference type="Proteomes" id="UP001168146"/>
    </source>
</evidence>
<dbReference type="PROSITE" id="PS50280">
    <property type="entry name" value="SET"/>
    <property type="match status" value="1"/>
</dbReference>
<dbReference type="SUPFAM" id="SSF82199">
    <property type="entry name" value="SET domain"/>
    <property type="match status" value="1"/>
</dbReference>
<feature type="domain" description="SET" evidence="2">
    <location>
        <begin position="30"/>
        <end position="144"/>
    </location>
</feature>
<dbReference type="InterPro" id="IPR001214">
    <property type="entry name" value="SET_dom"/>
</dbReference>
<comment type="caution">
    <text evidence="3">The sequence shown here is derived from an EMBL/GenBank/DDBJ whole genome shotgun (WGS) entry which is preliminary data.</text>
</comment>
<dbReference type="Proteomes" id="UP001168146">
    <property type="component" value="Unassembled WGS sequence"/>
</dbReference>
<protein>
    <recommendedName>
        <fullName evidence="2">SET domain-containing protein</fullName>
    </recommendedName>
</protein>
<gene>
    <name evidence="3" type="ORF">LTR82_000258</name>
</gene>
<dbReference type="EMBL" id="JASUXU010000001">
    <property type="protein sequence ID" value="KAK0328328.1"/>
    <property type="molecule type" value="Genomic_DNA"/>
</dbReference>
<dbReference type="AlphaFoldDB" id="A0AAN6G3Q3"/>
<sequence length="183" mass="20336">MGPTGEEDPMKTPLERSVPLYMLHNTAKGKSISSHFQTMSECRAIHATLPIPSGTTIDTCPVLILSPQENSAHIEKTSLYHYTYNWPLPNTGKTQAVVFGLGSMFNHSSQRQNVGWMRDLEREVVVYRALRDIGKGEELCISYGDHLTFEDEDVSLEGGDGGEEESGESVLHRIQLDDETLPS</sequence>
<evidence type="ECO:0000259" key="2">
    <source>
        <dbReference type="PROSITE" id="PS50280"/>
    </source>
</evidence>